<dbReference type="Pfam" id="PF13180">
    <property type="entry name" value="PDZ_2"/>
    <property type="match status" value="1"/>
</dbReference>
<dbReference type="SUPFAM" id="SSF50156">
    <property type="entry name" value="PDZ domain-like"/>
    <property type="match status" value="1"/>
</dbReference>
<dbReference type="GO" id="GO:0006508">
    <property type="term" value="P:proteolysis"/>
    <property type="evidence" value="ECO:0007669"/>
    <property type="project" value="UniProtKB-KW"/>
</dbReference>
<dbReference type="Pfam" id="PF13365">
    <property type="entry name" value="Trypsin_2"/>
    <property type="match status" value="1"/>
</dbReference>
<dbReference type="InterPro" id="IPR036034">
    <property type="entry name" value="PDZ_sf"/>
</dbReference>
<dbReference type="InterPro" id="IPR001478">
    <property type="entry name" value="PDZ"/>
</dbReference>
<dbReference type="AlphaFoldDB" id="A0A1G1XRB6"/>
<feature type="domain" description="PDZ" evidence="3">
    <location>
        <begin position="336"/>
        <end position="405"/>
    </location>
</feature>
<dbReference type="Gene3D" id="2.40.10.120">
    <property type="match status" value="1"/>
</dbReference>
<evidence type="ECO:0000259" key="3">
    <source>
        <dbReference type="SMART" id="SM00228"/>
    </source>
</evidence>
<dbReference type="PANTHER" id="PTHR43343">
    <property type="entry name" value="PEPTIDASE S12"/>
    <property type="match status" value="1"/>
</dbReference>
<sequence length="419" mass="45343">MLFNELKNQEKPQRLLVLVIILSLLFGGVAGGSATFLIINNLDSFNNLIGQKNNQTVISNAYVAQSDFDVATIDVVKNTSPSVVSIIISKKVKDLYSSISNLPDFNNFFEFGWPFNYRLQQPTILQEDAEKLQEIGGGSGFIVSEDGLILTNKHVVNDEQAEFEVVTNDNKKYSAKVLAKDPINDLAVLKIEANNLTPLTLGDSDKIEIGQTVIAIGNSLSEFRNTVTRGVVSGINRRVEAGGAGISEVLEEAIQTDAAINPGNSGGPLLNLAGEVIGINTAISQSGQLIGFAIPINGAKQVIESIKENGKIVRPFLGVRYVILNKEIAEANKIEVDYGALIVKGSKPEDLAVVPGSPADKAGLVENDIILELNGEKIDENHSLARMLAKYDPGQEVELKIWHKGEGKTVKVKLEERKD</sequence>
<dbReference type="InterPro" id="IPR001940">
    <property type="entry name" value="Peptidase_S1C"/>
</dbReference>
<gene>
    <name evidence="4" type="ORF">A2Y82_02895</name>
</gene>
<dbReference type="SMART" id="SM00228">
    <property type="entry name" value="PDZ"/>
    <property type="match status" value="1"/>
</dbReference>
<organism evidence="4 5">
    <name type="scientific">Candidatus Buchananbacteria bacterium RBG_13_36_9</name>
    <dbReference type="NCBI Taxonomy" id="1797530"/>
    <lineage>
        <taxon>Bacteria</taxon>
        <taxon>Candidatus Buchananiibacteriota</taxon>
    </lineage>
</organism>
<evidence type="ECO:0000313" key="4">
    <source>
        <dbReference type="EMBL" id="OGY42615.1"/>
    </source>
</evidence>
<evidence type="ECO:0000256" key="2">
    <source>
        <dbReference type="ARBA" id="ARBA00022801"/>
    </source>
</evidence>
<dbReference type="InterPro" id="IPR051201">
    <property type="entry name" value="Chloro_Bact_Ser_Proteases"/>
</dbReference>
<dbReference type="SUPFAM" id="SSF50494">
    <property type="entry name" value="Trypsin-like serine proteases"/>
    <property type="match status" value="1"/>
</dbReference>
<dbReference type="Gene3D" id="2.30.42.10">
    <property type="match status" value="1"/>
</dbReference>
<proteinExistence type="predicted"/>
<protein>
    <recommendedName>
        <fullName evidence="3">PDZ domain-containing protein</fullName>
    </recommendedName>
</protein>
<dbReference type="Proteomes" id="UP000176498">
    <property type="component" value="Unassembled WGS sequence"/>
</dbReference>
<dbReference type="PANTHER" id="PTHR43343:SF3">
    <property type="entry name" value="PROTEASE DO-LIKE 8, CHLOROPLASTIC"/>
    <property type="match status" value="1"/>
</dbReference>
<dbReference type="InterPro" id="IPR009003">
    <property type="entry name" value="Peptidase_S1_PA"/>
</dbReference>
<name>A0A1G1XRB6_9BACT</name>
<evidence type="ECO:0000313" key="5">
    <source>
        <dbReference type="Proteomes" id="UP000176498"/>
    </source>
</evidence>
<dbReference type="PRINTS" id="PR00834">
    <property type="entry name" value="PROTEASES2C"/>
</dbReference>
<keyword evidence="1" id="KW-0645">Protease</keyword>
<dbReference type="EMBL" id="MHHZ01000001">
    <property type="protein sequence ID" value="OGY42615.1"/>
    <property type="molecule type" value="Genomic_DNA"/>
</dbReference>
<comment type="caution">
    <text evidence="4">The sequence shown here is derived from an EMBL/GenBank/DDBJ whole genome shotgun (WGS) entry which is preliminary data.</text>
</comment>
<accession>A0A1G1XRB6</accession>
<dbReference type="GO" id="GO:0004252">
    <property type="term" value="F:serine-type endopeptidase activity"/>
    <property type="evidence" value="ECO:0007669"/>
    <property type="project" value="InterPro"/>
</dbReference>
<keyword evidence="2" id="KW-0378">Hydrolase</keyword>
<evidence type="ECO:0000256" key="1">
    <source>
        <dbReference type="ARBA" id="ARBA00022670"/>
    </source>
</evidence>
<reference evidence="4 5" key="1">
    <citation type="journal article" date="2016" name="Nat. Commun.">
        <title>Thousands of microbial genomes shed light on interconnected biogeochemical processes in an aquifer system.</title>
        <authorList>
            <person name="Anantharaman K."/>
            <person name="Brown C.T."/>
            <person name="Hug L.A."/>
            <person name="Sharon I."/>
            <person name="Castelle C.J."/>
            <person name="Probst A.J."/>
            <person name="Thomas B.C."/>
            <person name="Singh A."/>
            <person name="Wilkins M.J."/>
            <person name="Karaoz U."/>
            <person name="Brodie E.L."/>
            <person name="Williams K.H."/>
            <person name="Hubbard S.S."/>
            <person name="Banfield J.F."/>
        </authorList>
    </citation>
    <scope>NUCLEOTIDE SEQUENCE [LARGE SCALE GENOMIC DNA]</scope>
</reference>